<evidence type="ECO:0000259" key="5">
    <source>
        <dbReference type="PROSITE" id="PS51063"/>
    </source>
</evidence>
<accession>A0A2M8WMD4</accession>
<dbReference type="GO" id="GO:0003677">
    <property type="term" value="F:DNA binding"/>
    <property type="evidence" value="ECO:0007669"/>
    <property type="project" value="UniProtKB-KW"/>
</dbReference>
<dbReference type="GO" id="GO:0005829">
    <property type="term" value="C:cytosol"/>
    <property type="evidence" value="ECO:0007669"/>
    <property type="project" value="TreeGrafter"/>
</dbReference>
<gene>
    <name evidence="6" type="ORF">BC777_0929</name>
</gene>
<dbReference type="InterPro" id="IPR018490">
    <property type="entry name" value="cNMP-bd_dom_sf"/>
</dbReference>
<dbReference type="FunFam" id="1.10.10.10:FF:000028">
    <property type="entry name" value="Fumarate/nitrate reduction transcriptional regulator Fnr"/>
    <property type="match status" value="1"/>
</dbReference>
<dbReference type="RefSeq" id="WP_100366942.1">
    <property type="nucleotide sequence ID" value="NZ_PGTY01000001.1"/>
</dbReference>
<keyword evidence="7" id="KW-1185">Reference proteome</keyword>
<dbReference type="EMBL" id="PGTY01000001">
    <property type="protein sequence ID" value="PJI92085.1"/>
    <property type="molecule type" value="Genomic_DNA"/>
</dbReference>
<dbReference type="PRINTS" id="PR00034">
    <property type="entry name" value="HTHCRP"/>
</dbReference>
<dbReference type="Proteomes" id="UP000228531">
    <property type="component" value="Unassembled WGS sequence"/>
</dbReference>
<dbReference type="PROSITE" id="PS51063">
    <property type="entry name" value="HTH_CRP_2"/>
    <property type="match status" value="1"/>
</dbReference>
<dbReference type="Pfam" id="PF00027">
    <property type="entry name" value="cNMP_binding"/>
    <property type="match status" value="1"/>
</dbReference>
<feature type="domain" description="HTH crp-type" evidence="5">
    <location>
        <begin position="139"/>
        <end position="213"/>
    </location>
</feature>
<dbReference type="SUPFAM" id="SSF46785">
    <property type="entry name" value="Winged helix' DNA-binding domain"/>
    <property type="match status" value="1"/>
</dbReference>
<evidence type="ECO:0000313" key="7">
    <source>
        <dbReference type="Proteomes" id="UP000228531"/>
    </source>
</evidence>
<dbReference type="InterPro" id="IPR018335">
    <property type="entry name" value="Tscrpt_reg_HTH_Crp-type_CS"/>
</dbReference>
<reference evidence="6 7" key="1">
    <citation type="submission" date="2017-11" db="EMBL/GenBank/DDBJ databases">
        <title>Genomic Encyclopedia of Archaeal and Bacterial Type Strains, Phase II (KMG-II): From Individual Species to Whole Genera.</title>
        <authorList>
            <person name="Goeker M."/>
        </authorList>
    </citation>
    <scope>NUCLEOTIDE SEQUENCE [LARGE SCALE GENOMIC DNA]</scope>
    <source>
        <strain evidence="6 7">DSM 29128</strain>
    </source>
</reference>
<dbReference type="InterPro" id="IPR036390">
    <property type="entry name" value="WH_DNA-bd_sf"/>
</dbReference>
<dbReference type="InterPro" id="IPR014710">
    <property type="entry name" value="RmlC-like_jellyroll"/>
</dbReference>
<keyword evidence="3" id="KW-0804">Transcription</keyword>
<dbReference type="CDD" id="cd00092">
    <property type="entry name" value="HTH_CRP"/>
    <property type="match status" value="1"/>
</dbReference>
<dbReference type="PANTHER" id="PTHR24567">
    <property type="entry name" value="CRP FAMILY TRANSCRIPTIONAL REGULATORY PROTEIN"/>
    <property type="match status" value="1"/>
</dbReference>
<dbReference type="GO" id="GO:0003700">
    <property type="term" value="F:DNA-binding transcription factor activity"/>
    <property type="evidence" value="ECO:0007669"/>
    <property type="project" value="InterPro"/>
</dbReference>
<evidence type="ECO:0000256" key="3">
    <source>
        <dbReference type="ARBA" id="ARBA00023163"/>
    </source>
</evidence>
<dbReference type="Gene3D" id="1.10.10.10">
    <property type="entry name" value="Winged helix-like DNA-binding domain superfamily/Winged helix DNA-binding domain"/>
    <property type="match status" value="1"/>
</dbReference>
<dbReference type="Gene3D" id="2.60.120.10">
    <property type="entry name" value="Jelly Rolls"/>
    <property type="match status" value="1"/>
</dbReference>
<dbReference type="AlphaFoldDB" id="A0A2M8WMD4"/>
<evidence type="ECO:0000256" key="1">
    <source>
        <dbReference type="ARBA" id="ARBA00023015"/>
    </source>
</evidence>
<evidence type="ECO:0000256" key="2">
    <source>
        <dbReference type="ARBA" id="ARBA00023125"/>
    </source>
</evidence>
<dbReference type="InterPro" id="IPR000595">
    <property type="entry name" value="cNMP-bd_dom"/>
</dbReference>
<dbReference type="InterPro" id="IPR036388">
    <property type="entry name" value="WH-like_DNA-bd_sf"/>
</dbReference>
<dbReference type="InterPro" id="IPR050397">
    <property type="entry name" value="Env_Response_Regulators"/>
</dbReference>
<dbReference type="PROSITE" id="PS50042">
    <property type="entry name" value="CNMP_BINDING_3"/>
    <property type="match status" value="1"/>
</dbReference>
<organism evidence="6 7">
    <name type="scientific">Yoonia maricola</name>
    <dbReference type="NCBI Taxonomy" id="420999"/>
    <lineage>
        <taxon>Bacteria</taxon>
        <taxon>Pseudomonadati</taxon>
        <taxon>Pseudomonadota</taxon>
        <taxon>Alphaproteobacteria</taxon>
        <taxon>Rhodobacterales</taxon>
        <taxon>Paracoccaceae</taxon>
        <taxon>Yoonia</taxon>
    </lineage>
</organism>
<comment type="caution">
    <text evidence="6">The sequence shown here is derived from an EMBL/GenBank/DDBJ whole genome shotgun (WGS) entry which is preliminary data.</text>
</comment>
<dbReference type="Pfam" id="PF13545">
    <property type="entry name" value="HTH_Crp_2"/>
    <property type="match status" value="1"/>
</dbReference>
<evidence type="ECO:0000259" key="4">
    <source>
        <dbReference type="PROSITE" id="PS50042"/>
    </source>
</evidence>
<dbReference type="InterPro" id="IPR012318">
    <property type="entry name" value="HTH_CRP"/>
</dbReference>
<keyword evidence="2" id="KW-0238">DNA-binding</keyword>
<dbReference type="PANTHER" id="PTHR24567:SF75">
    <property type="entry name" value="FUMARATE AND NITRATE REDUCTION REGULATORY PROTEIN"/>
    <property type="match status" value="1"/>
</dbReference>
<dbReference type="SUPFAM" id="SSF51206">
    <property type="entry name" value="cAMP-binding domain-like"/>
    <property type="match status" value="1"/>
</dbReference>
<proteinExistence type="predicted"/>
<dbReference type="SMART" id="SM00100">
    <property type="entry name" value="cNMP"/>
    <property type="match status" value="1"/>
</dbReference>
<protein>
    <submittedName>
        <fullName evidence="6">CRP/FNR family transcriptional regulator</fullName>
    </submittedName>
</protein>
<dbReference type="OrthoDB" id="667966at2"/>
<sequence>MYVTATQSADDIPSTTPSRPNIIRNRTVTIKPGKHLFLEGDPADRIYEVASGVLRLTRIMEDGRRQVIAFGYPGDTVGFPSDGMYHTDCDALVPTTLVVHRRSDLETACGDAALHQRLLIAALREISAMQDHFMMLGRKSSIEKLASFLQVLANRVGEHLGDYNQVTLPMTRADIADFLGLTTETVSRTFTQLRKSGIIAIDHVNTVIILKPIALRSIAEGDDT</sequence>
<keyword evidence="1" id="KW-0805">Transcription regulation</keyword>
<dbReference type="PROSITE" id="PS00042">
    <property type="entry name" value="HTH_CRP_1"/>
    <property type="match status" value="1"/>
</dbReference>
<dbReference type="SMART" id="SM00419">
    <property type="entry name" value="HTH_CRP"/>
    <property type="match status" value="1"/>
</dbReference>
<dbReference type="CDD" id="cd00038">
    <property type="entry name" value="CAP_ED"/>
    <property type="match status" value="1"/>
</dbReference>
<name>A0A2M8WMD4_9RHOB</name>
<evidence type="ECO:0000313" key="6">
    <source>
        <dbReference type="EMBL" id="PJI92085.1"/>
    </source>
</evidence>
<feature type="domain" description="Cyclic nucleotide-binding" evidence="4">
    <location>
        <begin position="28"/>
        <end position="78"/>
    </location>
</feature>